<name>A0ABT4A702_9BACT</name>
<evidence type="ECO:0000313" key="3">
    <source>
        <dbReference type="Proteomes" id="UP001207654"/>
    </source>
</evidence>
<sequence>MIANDSQQVLDQPFPLEQPQAAPGQGHGPKVDPKALLPDNASLFTRLRVALYAIKKVRGDEGNPVYGQAIQASLDLDVYESLVPKFQRTEEGRRMLSERPSLQARDLELAALERLPEGTLGHAYARYYRDNKISPFETTLELKNHVDFISKRYRETHDLMHLVTGYATDVVGEMELQAYVVGNLGLPAAMLIVLVGTLAQLKAPQSGVSRSEYLRRVKAAYQRGRASPLFLDFWFENHWETPVDSVRARLCTSAQQMN</sequence>
<evidence type="ECO:0000256" key="1">
    <source>
        <dbReference type="SAM" id="MobiDB-lite"/>
    </source>
</evidence>
<accession>A0ABT4A702</accession>
<comment type="caution">
    <text evidence="2">The sequence shown here is derived from an EMBL/GenBank/DDBJ whole genome shotgun (WGS) entry which is preliminary data.</text>
</comment>
<reference evidence="2 3" key="1">
    <citation type="submission" date="2022-11" db="EMBL/GenBank/DDBJ databases">
        <title>Minimal conservation of predation-associated metabolite biosynthetic gene clusters underscores biosynthetic potential of Myxococcota including descriptions for ten novel species: Archangium lansinium sp. nov., Myxococcus landrumus sp. nov., Nannocystis bai.</title>
        <authorList>
            <person name="Ahearne A."/>
            <person name="Stevens C."/>
            <person name="Phillips K."/>
        </authorList>
    </citation>
    <scope>NUCLEOTIDE SEQUENCE [LARGE SCALE GENOMIC DNA]</scope>
    <source>
        <strain evidence="2 3">MIWBW</strain>
    </source>
</reference>
<dbReference type="PANTHER" id="PTHR12922">
    <property type="entry name" value="UBIQUINONE BIOSYNTHESIS PROTEIN"/>
    <property type="match status" value="1"/>
</dbReference>
<evidence type="ECO:0000313" key="2">
    <source>
        <dbReference type="EMBL" id="MCY1077106.1"/>
    </source>
</evidence>
<keyword evidence="3" id="KW-1185">Reference proteome</keyword>
<organism evidence="2 3">
    <name type="scientific">Archangium lansingense</name>
    <dbReference type="NCBI Taxonomy" id="2995310"/>
    <lineage>
        <taxon>Bacteria</taxon>
        <taxon>Pseudomonadati</taxon>
        <taxon>Myxococcota</taxon>
        <taxon>Myxococcia</taxon>
        <taxon>Myxococcales</taxon>
        <taxon>Cystobacterineae</taxon>
        <taxon>Archangiaceae</taxon>
        <taxon>Archangium</taxon>
    </lineage>
</organism>
<dbReference type="Pfam" id="PF05019">
    <property type="entry name" value="Coq4"/>
    <property type="match status" value="1"/>
</dbReference>
<dbReference type="PANTHER" id="PTHR12922:SF7">
    <property type="entry name" value="UBIQUINONE BIOSYNTHESIS PROTEIN COQ4 HOMOLOG, MITOCHONDRIAL"/>
    <property type="match status" value="1"/>
</dbReference>
<protein>
    <submittedName>
        <fullName evidence="2">Coq4 family protein</fullName>
    </submittedName>
</protein>
<dbReference type="EMBL" id="JAPNKA010000001">
    <property type="protein sequence ID" value="MCY1077106.1"/>
    <property type="molecule type" value="Genomic_DNA"/>
</dbReference>
<gene>
    <name evidence="2" type="ORF">OV287_21735</name>
</gene>
<dbReference type="Proteomes" id="UP001207654">
    <property type="component" value="Unassembled WGS sequence"/>
</dbReference>
<dbReference type="InterPro" id="IPR007715">
    <property type="entry name" value="Coq4"/>
</dbReference>
<feature type="region of interest" description="Disordered" evidence="1">
    <location>
        <begin position="16"/>
        <end position="35"/>
    </location>
</feature>
<proteinExistence type="predicted"/>
<dbReference type="RefSeq" id="WP_267535957.1">
    <property type="nucleotide sequence ID" value="NZ_JAPNKA010000001.1"/>
</dbReference>